<gene>
    <name evidence="1" type="ORF">DW079_00475</name>
</gene>
<accession>A0A415FAA8</accession>
<evidence type="ECO:0000313" key="1">
    <source>
        <dbReference type="EMBL" id="RHK13183.1"/>
    </source>
</evidence>
<dbReference type="EMBL" id="QRNB01000001">
    <property type="protein sequence ID" value="RHK13183.1"/>
    <property type="molecule type" value="Genomic_DNA"/>
</dbReference>
<organism evidence="1 2">
    <name type="scientific">Segatella copri</name>
    <dbReference type="NCBI Taxonomy" id="165179"/>
    <lineage>
        <taxon>Bacteria</taxon>
        <taxon>Pseudomonadati</taxon>
        <taxon>Bacteroidota</taxon>
        <taxon>Bacteroidia</taxon>
        <taxon>Bacteroidales</taxon>
        <taxon>Prevotellaceae</taxon>
        <taxon>Segatella</taxon>
    </lineage>
</organism>
<comment type="caution">
    <text evidence="1">The sequence shown here is derived from an EMBL/GenBank/DDBJ whole genome shotgun (WGS) entry which is preliminary data.</text>
</comment>
<protein>
    <submittedName>
        <fullName evidence="1">Uncharacterized protein</fullName>
    </submittedName>
</protein>
<evidence type="ECO:0000313" key="2">
    <source>
        <dbReference type="Proteomes" id="UP000286211"/>
    </source>
</evidence>
<reference evidence="1 2" key="1">
    <citation type="submission" date="2018-08" db="EMBL/GenBank/DDBJ databases">
        <title>A genome reference for cultivated species of the human gut microbiota.</title>
        <authorList>
            <person name="Zou Y."/>
            <person name="Xue W."/>
            <person name="Luo G."/>
        </authorList>
    </citation>
    <scope>NUCLEOTIDE SEQUENCE [LARGE SCALE GENOMIC DNA]</scope>
    <source>
        <strain evidence="1 2">AF46-2NS</strain>
    </source>
</reference>
<dbReference type="Proteomes" id="UP000286211">
    <property type="component" value="Unassembled WGS sequence"/>
</dbReference>
<proteinExistence type="predicted"/>
<dbReference type="AlphaFoldDB" id="A0A415FAA8"/>
<name>A0A415FAA8_9BACT</name>
<sequence length="137" mass="15541">MESQAHKEYVQNAIDYIKRVFGVSDSQIAADLGDASMLPPKSIDGFRADIYVNTPSMIIIGEAKTDNDINNNHTLAQFASYVKEARLYDKKRHIVMSGSMAAYPSIRNFIRRFRKRNDVPGITFHTVDPYKKGEVLK</sequence>